<sequence>MQITEDPAVGTQSPRLQARAWNLNAPFALAVAVVMVPLLFGLYSVWLGADSNWDLANYHMYNAYAFLHGGRLSIDLAPAGIQTYFNPLIDVPEYWMNTHWPSRVVGFVMGALHGVIFVFALGIARCVIREVPDSDRYRVPLLVALACAFTPAVLTGVGNSMGDDTSAIFTIAGLYVLMRQWDALGGRGLRAMLGAVASGLIIGLGAGLKPTTAVCAVAACVALLAYPASVGVRLRVAFLFGVGVSLGFAATAGYWMVQLWLMFGNPVFPQFSAIFPNPLVQPMHSGDPRFIPHGFLTVLLWPFLFTLHGTLVAEGPVHQLIWPLTYVLFAVWAVKAIVEKVSGRPRAAEPGPIDGRAQFVLLYVALGYVLWMKGFGIYRYIVGVEVLAPLAAFVLITRLSTYAVARRRAAWWLGVAALLPLVGGVKSWGHEEWADPVYHADVPAVAHPERSTAVIYTPNGAWAWLVPFFPEQVSFAQIENRQYLATPVFTQRLHEMAAARGGEVYAIVDGANQWRAANIAKIDANVRAVGLTRSALGCRAIAWGLSHFLVHARLETVSDGVDRCRVGLMPDDARGPEVERLDLARRAASAFARHGFDLDIGSCQPYAARIGKGAMEYQWCRLSTR</sequence>
<feature type="transmembrane region" description="Helical" evidence="1">
    <location>
        <begin position="193"/>
        <end position="226"/>
    </location>
</feature>
<keyword evidence="3" id="KW-1185">Reference proteome</keyword>
<dbReference type="EMBL" id="RBZU01000001">
    <property type="protein sequence ID" value="RKP59041.1"/>
    <property type="molecule type" value="Genomic_DNA"/>
</dbReference>
<dbReference type="Proteomes" id="UP000270342">
    <property type="component" value="Unassembled WGS sequence"/>
</dbReference>
<evidence type="ECO:0000313" key="2">
    <source>
        <dbReference type="EMBL" id="RKP59041.1"/>
    </source>
</evidence>
<evidence type="ECO:0000313" key="3">
    <source>
        <dbReference type="Proteomes" id="UP000270342"/>
    </source>
</evidence>
<dbReference type="AlphaFoldDB" id="A0A494Y8N8"/>
<protein>
    <recommendedName>
        <fullName evidence="4">DUF2029 domain-containing protein</fullName>
    </recommendedName>
</protein>
<proteinExistence type="predicted"/>
<gene>
    <name evidence="2" type="ORF">D7S86_03775</name>
</gene>
<accession>A0A494Y8N8</accession>
<evidence type="ECO:0008006" key="4">
    <source>
        <dbReference type="Google" id="ProtNLM"/>
    </source>
</evidence>
<feature type="transmembrane region" description="Helical" evidence="1">
    <location>
        <begin position="290"/>
        <end position="308"/>
    </location>
</feature>
<dbReference type="OrthoDB" id="1814621at2"/>
<keyword evidence="1" id="KW-0472">Membrane</keyword>
<feature type="transmembrane region" description="Helical" evidence="1">
    <location>
        <begin position="320"/>
        <end position="341"/>
    </location>
</feature>
<comment type="caution">
    <text evidence="2">The sequence shown here is derived from an EMBL/GenBank/DDBJ whole genome shotgun (WGS) entry which is preliminary data.</text>
</comment>
<feature type="transmembrane region" description="Helical" evidence="1">
    <location>
        <begin position="139"/>
        <end position="159"/>
    </location>
</feature>
<keyword evidence="1" id="KW-0812">Transmembrane</keyword>
<feature type="transmembrane region" description="Helical" evidence="1">
    <location>
        <begin position="25"/>
        <end position="46"/>
    </location>
</feature>
<feature type="transmembrane region" description="Helical" evidence="1">
    <location>
        <begin position="104"/>
        <end position="127"/>
    </location>
</feature>
<feature type="transmembrane region" description="Helical" evidence="1">
    <location>
        <begin position="377"/>
        <end position="397"/>
    </location>
</feature>
<reference evidence="2 3" key="1">
    <citation type="submission" date="2018-10" db="EMBL/GenBank/DDBJ databases">
        <title>Robbsia sp. DHC34, isolated from soil.</title>
        <authorList>
            <person name="Gao Z.-H."/>
            <person name="Qiu L.-H."/>
        </authorList>
    </citation>
    <scope>NUCLEOTIDE SEQUENCE [LARGE SCALE GENOMIC DNA]</scope>
    <source>
        <strain evidence="2 3">DHC34</strain>
    </source>
</reference>
<feature type="transmembrane region" description="Helical" evidence="1">
    <location>
        <begin position="238"/>
        <end position="257"/>
    </location>
</feature>
<organism evidence="2 3">
    <name type="scientific">Pararobbsia silviterrae</name>
    <dbReference type="NCBI Taxonomy" id="1792498"/>
    <lineage>
        <taxon>Bacteria</taxon>
        <taxon>Pseudomonadati</taxon>
        <taxon>Pseudomonadota</taxon>
        <taxon>Betaproteobacteria</taxon>
        <taxon>Burkholderiales</taxon>
        <taxon>Burkholderiaceae</taxon>
        <taxon>Pararobbsia</taxon>
    </lineage>
</organism>
<dbReference type="RefSeq" id="WP_121083543.1">
    <property type="nucleotide sequence ID" value="NZ_RBZU01000001.1"/>
</dbReference>
<evidence type="ECO:0000256" key="1">
    <source>
        <dbReference type="SAM" id="Phobius"/>
    </source>
</evidence>
<name>A0A494Y8N8_9BURK</name>
<feature type="transmembrane region" description="Helical" evidence="1">
    <location>
        <begin position="409"/>
        <end position="429"/>
    </location>
</feature>
<keyword evidence="1" id="KW-1133">Transmembrane helix</keyword>